<dbReference type="GO" id="GO:0009252">
    <property type="term" value="P:peptidoglycan biosynthetic process"/>
    <property type="evidence" value="ECO:0007669"/>
    <property type="project" value="UniProtKB-UniPathway"/>
</dbReference>
<dbReference type="GO" id="GO:0008658">
    <property type="term" value="F:penicillin binding"/>
    <property type="evidence" value="ECO:0007669"/>
    <property type="project" value="InterPro"/>
</dbReference>
<dbReference type="InterPro" id="IPR023346">
    <property type="entry name" value="Lysozyme-like_dom_sf"/>
</dbReference>
<dbReference type="Pfam" id="PF00912">
    <property type="entry name" value="Transgly"/>
    <property type="match status" value="1"/>
</dbReference>
<evidence type="ECO:0000256" key="18">
    <source>
        <dbReference type="SAM" id="Phobius"/>
    </source>
</evidence>
<evidence type="ECO:0000256" key="11">
    <source>
        <dbReference type="ARBA" id="ARBA00022960"/>
    </source>
</evidence>
<keyword evidence="5" id="KW-1003">Cell membrane</keyword>
<dbReference type="GO" id="GO:0071555">
    <property type="term" value="P:cell wall organization"/>
    <property type="evidence" value="ECO:0007669"/>
    <property type="project" value="UniProtKB-KW"/>
</dbReference>
<accession>A0A3D8JBZ7</accession>
<keyword evidence="18" id="KW-0812">Transmembrane</keyword>
<feature type="domain" description="Glycosyl transferase family 51" evidence="20">
    <location>
        <begin position="55"/>
        <end position="227"/>
    </location>
</feature>
<evidence type="ECO:0000256" key="17">
    <source>
        <dbReference type="ARBA" id="ARBA00049902"/>
    </source>
</evidence>
<evidence type="ECO:0000256" key="16">
    <source>
        <dbReference type="ARBA" id="ARBA00034000"/>
    </source>
</evidence>
<keyword evidence="6" id="KW-0121">Carboxypeptidase</keyword>
<evidence type="ECO:0000313" key="21">
    <source>
        <dbReference type="EMBL" id="RDU74695.1"/>
    </source>
</evidence>
<feature type="domain" description="Penicillin-binding protein transpeptidase" evidence="19">
    <location>
        <begin position="320"/>
        <end position="586"/>
    </location>
</feature>
<keyword evidence="8" id="KW-0328">Glycosyltransferase</keyword>
<keyword evidence="7" id="KW-0645">Protease</keyword>
<dbReference type="OrthoDB" id="9766909at2"/>
<dbReference type="InterPro" id="IPR036950">
    <property type="entry name" value="PBP_transglycosylase"/>
</dbReference>
<evidence type="ECO:0000256" key="13">
    <source>
        <dbReference type="ARBA" id="ARBA00023136"/>
    </source>
</evidence>
<dbReference type="GO" id="GO:0008955">
    <property type="term" value="F:peptidoglycan glycosyltransferase activity"/>
    <property type="evidence" value="ECO:0007669"/>
    <property type="project" value="UniProtKB-EC"/>
</dbReference>
<evidence type="ECO:0000256" key="3">
    <source>
        <dbReference type="ARBA" id="ARBA00007090"/>
    </source>
</evidence>
<dbReference type="RefSeq" id="WP_115578403.1">
    <property type="nucleotide sequence ID" value="NZ_NXLX01000001.1"/>
</dbReference>
<dbReference type="InterPro" id="IPR001264">
    <property type="entry name" value="Glyco_trans_51"/>
</dbReference>
<reference evidence="21 22" key="1">
    <citation type="submission" date="2018-04" db="EMBL/GenBank/DDBJ databases">
        <title>Novel Campyloabacter and Helicobacter Species and Strains.</title>
        <authorList>
            <person name="Mannion A.J."/>
            <person name="Shen Z."/>
            <person name="Fox J.G."/>
        </authorList>
    </citation>
    <scope>NUCLEOTIDE SEQUENCE [LARGE SCALE GENOMIC DNA]</scope>
    <source>
        <strain evidence="21 22">MIT 04-9362</strain>
    </source>
</reference>
<dbReference type="GO" id="GO:0030288">
    <property type="term" value="C:outer membrane-bounded periplasmic space"/>
    <property type="evidence" value="ECO:0007669"/>
    <property type="project" value="TreeGrafter"/>
</dbReference>
<evidence type="ECO:0000256" key="1">
    <source>
        <dbReference type="ARBA" id="ARBA00004236"/>
    </source>
</evidence>
<dbReference type="GO" id="GO:0009002">
    <property type="term" value="F:serine-type D-Ala-D-Ala carboxypeptidase activity"/>
    <property type="evidence" value="ECO:0007669"/>
    <property type="project" value="UniProtKB-EC"/>
</dbReference>
<dbReference type="Gene3D" id="1.10.3810.10">
    <property type="entry name" value="Biosynthetic peptidoglycan transglycosylase-like"/>
    <property type="match status" value="1"/>
</dbReference>
<dbReference type="UniPathway" id="UPA00219"/>
<keyword evidence="18" id="KW-1133">Transmembrane helix</keyword>
<evidence type="ECO:0000256" key="8">
    <source>
        <dbReference type="ARBA" id="ARBA00022676"/>
    </source>
</evidence>
<dbReference type="GO" id="GO:0008360">
    <property type="term" value="P:regulation of cell shape"/>
    <property type="evidence" value="ECO:0007669"/>
    <property type="project" value="UniProtKB-KW"/>
</dbReference>
<feature type="transmembrane region" description="Helical" evidence="18">
    <location>
        <begin position="7"/>
        <end position="29"/>
    </location>
</feature>
<comment type="similarity">
    <text evidence="4">In the N-terminal section; belongs to the glycosyltransferase 51 family.</text>
</comment>
<dbReference type="InterPro" id="IPR012338">
    <property type="entry name" value="Beta-lactam/transpept-like"/>
</dbReference>
<dbReference type="PANTHER" id="PTHR32282">
    <property type="entry name" value="BINDING PROTEIN TRANSPEPTIDASE, PUTATIVE-RELATED"/>
    <property type="match status" value="1"/>
</dbReference>
<gene>
    <name evidence="21" type="ORF">CQA57_00865</name>
</gene>
<dbReference type="Proteomes" id="UP000256695">
    <property type="component" value="Unassembled WGS sequence"/>
</dbReference>
<sequence length="639" mass="72063">MPFKKIFITSAFAILFFGALWIVFVWLALQDDVSKLKNYQPQLTTQILDRKDRLVANIYGDQFRFYANFDEIPPRMIEALVAVEDTLFFEHHGINYDAIFRAILKNLKHGKYSEGGSTLTQQLIKNTILTRDKTLYRKVKEAILAIQIELTLSKEEILERYLNDTFLGHGYYGVKAAAQGYFKKNLDQLTLKEIAMIAGLPRAPSFYDPTKNLDFSLSRANNILERMYTLGWVSESEYKEALAEIPEVFNQGLAQNQAPYVVDMVVKQLSYLPDLKTAGYVIKVNLDLDYQKIAQEVFNKGYQNAIKLNRLQDKENTLNGAMIVTHSRTGEILALIGGIDYNKSAFNRATQAKRQIGSTIKPFIYQNAFDAGYSPATMIPDVARSFGNDEEYWRPKNAGNSFNGIVSLRYALIHSLNLATINLVDMVGFDKTYNAIKSYGFNPSAKNLTIVLGSLIAAPMDLAKTYSLFSNEGIILEPQLISQLISRDGKVETFYTKQEEFTTPQQAYLVTSILQEVVNNGTGRRARVRGVDVAGKTGTTNNNNDAWFCGFTPDTQVIIWFGNDNNGSIGNIGGGTNIVAPIFSDFINGILKIDPSLKKRFVIPEGVYQKTIDKVRYFYTDTSKLPDKKITEEENKLIF</sequence>
<comment type="catalytic activity">
    <reaction evidence="16">
        <text>Preferential cleavage: (Ac)2-L-Lys-D-Ala-|-D-Ala. Also transpeptidation of peptidyl-alanyl moieties that are N-acyl substituents of D-alanine.</text>
        <dbReference type="EC" id="3.4.16.4"/>
    </reaction>
</comment>
<evidence type="ECO:0000256" key="15">
    <source>
        <dbReference type="ARBA" id="ARBA00023316"/>
    </source>
</evidence>
<keyword evidence="11" id="KW-0133">Cell shape</keyword>
<proteinExistence type="inferred from homology"/>
<comment type="catalytic activity">
    <reaction evidence="17">
        <text>[GlcNAc-(1-&gt;4)-Mur2Ac(oyl-L-Ala-gamma-D-Glu-L-Lys-D-Ala-D-Ala)](n)-di-trans,octa-cis-undecaprenyl diphosphate + beta-D-GlcNAc-(1-&gt;4)-Mur2Ac(oyl-L-Ala-gamma-D-Glu-L-Lys-D-Ala-D-Ala)-di-trans,octa-cis-undecaprenyl diphosphate = [GlcNAc-(1-&gt;4)-Mur2Ac(oyl-L-Ala-gamma-D-Glu-L-Lys-D-Ala-D-Ala)](n+1)-di-trans,octa-cis-undecaprenyl diphosphate + di-trans,octa-cis-undecaprenyl diphosphate + H(+)</text>
        <dbReference type="Rhea" id="RHEA:23708"/>
        <dbReference type="Rhea" id="RHEA-COMP:9602"/>
        <dbReference type="Rhea" id="RHEA-COMP:9603"/>
        <dbReference type="ChEBI" id="CHEBI:15378"/>
        <dbReference type="ChEBI" id="CHEBI:58405"/>
        <dbReference type="ChEBI" id="CHEBI:60033"/>
        <dbReference type="ChEBI" id="CHEBI:78435"/>
        <dbReference type="EC" id="2.4.99.28"/>
    </reaction>
</comment>
<evidence type="ECO:0000259" key="19">
    <source>
        <dbReference type="Pfam" id="PF00905"/>
    </source>
</evidence>
<keyword evidence="10" id="KW-0378">Hydrolase</keyword>
<organism evidence="21 22">
    <name type="scientific">Helicobacter anseris</name>
    <dbReference type="NCBI Taxonomy" id="375926"/>
    <lineage>
        <taxon>Bacteria</taxon>
        <taxon>Pseudomonadati</taxon>
        <taxon>Campylobacterota</taxon>
        <taxon>Epsilonproteobacteria</taxon>
        <taxon>Campylobacterales</taxon>
        <taxon>Helicobacteraceae</taxon>
        <taxon>Helicobacter</taxon>
    </lineage>
</organism>
<keyword evidence="15" id="KW-0961">Cell wall biogenesis/degradation</keyword>
<keyword evidence="12" id="KW-0573">Peptidoglycan synthesis</keyword>
<dbReference type="PANTHER" id="PTHR32282:SF11">
    <property type="entry name" value="PENICILLIN-BINDING PROTEIN 1B"/>
    <property type="match status" value="1"/>
</dbReference>
<evidence type="ECO:0000313" key="22">
    <source>
        <dbReference type="Proteomes" id="UP000256695"/>
    </source>
</evidence>
<dbReference type="Gene3D" id="3.40.710.10">
    <property type="entry name" value="DD-peptidase/beta-lactamase superfamily"/>
    <property type="match status" value="1"/>
</dbReference>
<protein>
    <submittedName>
        <fullName evidence="21">Penicillin-binding protein</fullName>
    </submittedName>
</protein>
<dbReference type="AlphaFoldDB" id="A0A3D8JBZ7"/>
<evidence type="ECO:0000256" key="14">
    <source>
        <dbReference type="ARBA" id="ARBA00023268"/>
    </source>
</evidence>
<keyword evidence="13 18" id="KW-0472">Membrane</keyword>
<keyword evidence="14" id="KW-0511">Multifunctional enzyme</keyword>
<evidence type="ECO:0000256" key="6">
    <source>
        <dbReference type="ARBA" id="ARBA00022645"/>
    </source>
</evidence>
<dbReference type="FunFam" id="1.10.3810.10:FF:000001">
    <property type="entry name" value="Penicillin-binding protein 1A"/>
    <property type="match status" value="1"/>
</dbReference>
<evidence type="ECO:0000256" key="4">
    <source>
        <dbReference type="ARBA" id="ARBA00007739"/>
    </source>
</evidence>
<comment type="similarity">
    <text evidence="3">In the C-terminal section; belongs to the transpeptidase family.</text>
</comment>
<evidence type="ECO:0000256" key="10">
    <source>
        <dbReference type="ARBA" id="ARBA00022801"/>
    </source>
</evidence>
<evidence type="ECO:0000256" key="7">
    <source>
        <dbReference type="ARBA" id="ARBA00022670"/>
    </source>
</evidence>
<evidence type="ECO:0000259" key="20">
    <source>
        <dbReference type="Pfam" id="PF00912"/>
    </source>
</evidence>
<dbReference type="InterPro" id="IPR001460">
    <property type="entry name" value="PCN-bd_Tpept"/>
</dbReference>
<dbReference type="SUPFAM" id="SSF56601">
    <property type="entry name" value="beta-lactamase/transpeptidase-like"/>
    <property type="match status" value="1"/>
</dbReference>
<dbReference type="Pfam" id="PF00905">
    <property type="entry name" value="Transpeptidase"/>
    <property type="match status" value="1"/>
</dbReference>
<dbReference type="EMBL" id="NXLX01000001">
    <property type="protein sequence ID" value="RDU74695.1"/>
    <property type="molecule type" value="Genomic_DNA"/>
</dbReference>
<name>A0A3D8JBZ7_9HELI</name>
<comment type="caution">
    <text evidence="21">The sequence shown here is derived from an EMBL/GenBank/DDBJ whole genome shotgun (WGS) entry which is preliminary data.</text>
</comment>
<keyword evidence="9" id="KW-0808">Transferase</keyword>
<dbReference type="SUPFAM" id="SSF53955">
    <property type="entry name" value="Lysozyme-like"/>
    <property type="match status" value="1"/>
</dbReference>
<evidence type="ECO:0000256" key="5">
    <source>
        <dbReference type="ARBA" id="ARBA00022475"/>
    </source>
</evidence>
<dbReference type="NCBIfam" id="TIGR02074">
    <property type="entry name" value="PBP_1a_fam"/>
    <property type="match status" value="1"/>
</dbReference>
<dbReference type="GO" id="GO:0005886">
    <property type="term" value="C:plasma membrane"/>
    <property type="evidence" value="ECO:0007669"/>
    <property type="project" value="UniProtKB-SubCell"/>
</dbReference>
<comment type="subcellular location">
    <subcellularLocation>
        <location evidence="1">Cell membrane</location>
    </subcellularLocation>
</comment>
<keyword evidence="22" id="KW-1185">Reference proteome</keyword>
<evidence type="ECO:0000256" key="9">
    <source>
        <dbReference type="ARBA" id="ARBA00022679"/>
    </source>
</evidence>
<comment type="pathway">
    <text evidence="2">Cell wall biogenesis; peptidoglycan biosynthesis.</text>
</comment>
<dbReference type="GO" id="GO:0006508">
    <property type="term" value="P:proteolysis"/>
    <property type="evidence" value="ECO:0007669"/>
    <property type="project" value="UniProtKB-KW"/>
</dbReference>
<dbReference type="InterPro" id="IPR050396">
    <property type="entry name" value="Glycosyltr_51/Transpeptidase"/>
</dbReference>
<evidence type="ECO:0000256" key="12">
    <source>
        <dbReference type="ARBA" id="ARBA00022984"/>
    </source>
</evidence>
<evidence type="ECO:0000256" key="2">
    <source>
        <dbReference type="ARBA" id="ARBA00004752"/>
    </source>
</evidence>